<sequence length="241" mass="27184">MPITREPLDFRGINFEDGYIAVLDKPLRWTSTDVVRKVKFALRKLGYRKIKVGHAGTLDPLASGILLVCIGRATKLVDALQAEEKEYIADVMLGATTPSYDLEHEIDQTYPYEHITREAVEEALASLTGERLQTPPVYSAKKIEGTRAYELARAGEEVAVRQALITIYEMEIVEYALPRVRIRVRCSKGTYIRSLAHEIGQALRSGAHLSSLRRTRSGGFTLEKAYELDDFLENLQKIETK</sequence>
<evidence type="ECO:0000259" key="6">
    <source>
        <dbReference type="Pfam" id="PF01509"/>
    </source>
</evidence>
<evidence type="ECO:0000256" key="1">
    <source>
        <dbReference type="ARBA" id="ARBA00000385"/>
    </source>
</evidence>
<dbReference type="NCBIfam" id="TIGR00431">
    <property type="entry name" value="TruB"/>
    <property type="match status" value="1"/>
</dbReference>
<dbReference type="GO" id="GO:1990481">
    <property type="term" value="P:mRNA pseudouridine synthesis"/>
    <property type="evidence" value="ECO:0007669"/>
    <property type="project" value="TreeGrafter"/>
</dbReference>
<comment type="similarity">
    <text evidence="2 5">Belongs to the pseudouridine synthase TruB family. Type 1 subfamily.</text>
</comment>
<dbReference type="Gene3D" id="3.30.2350.10">
    <property type="entry name" value="Pseudouridine synthase"/>
    <property type="match status" value="1"/>
</dbReference>
<evidence type="ECO:0000259" key="7">
    <source>
        <dbReference type="Pfam" id="PF16198"/>
    </source>
</evidence>
<accession>A0A1H4C273</accession>
<evidence type="ECO:0000313" key="8">
    <source>
        <dbReference type="EMBL" id="SEA54403.1"/>
    </source>
</evidence>
<dbReference type="PANTHER" id="PTHR13767">
    <property type="entry name" value="TRNA-PSEUDOURIDINE SYNTHASE"/>
    <property type="match status" value="1"/>
</dbReference>
<dbReference type="GO" id="GO:0160148">
    <property type="term" value="F:tRNA pseudouridine(55) synthase activity"/>
    <property type="evidence" value="ECO:0007669"/>
    <property type="project" value="UniProtKB-EC"/>
</dbReference>
<dbReference type="SUPFAM" id="SSF55120">
    <property type="entry name" value="Pseudouridine synthase"/>
    <property type="match status" value="1"/>
</dbReference>
<dbReference type="GO" id="GO:0003723">
    <property type="term" value="F:RNA binding"/>
    <property type="evidence" value="ECO:0007669"/>
    <property type="project" value="InterPro"/>
</dbReference>
<dbReference type="InterPro" id="IPR020103">
    <property type="entry name" value="PsdUridine_synth_cat_dom_sf"/>
</dbReference>
<dbReference type="Pfam" id="PF01509">
    <property type="entry name" value="TruB_N"/>
    <property type="match status" value="1"/>
</dbReference>
<dbReference type="GO" id="GO:0031119">
    <property type="term" value="P:tRNA pseudouridine synthesis"/>
    <property type="evidence" value="ECO:0007669"/>
    <property type="project" value="UniProtKB-UniRule"/>
</dbReference>
<comment type="function">
    <text evidence="5">Responsible for synthesis of pseudouridine from uracil-55 in the psi GC loop of transfer RNAs.</text>
</comment>
<keyword evidence="3 5" id="KW-0819">tRNA processing</keyword>
<evidence type="ECO:0000256" key="4">
    <source>
        <dbReference type="ARBA" id="ARBA00023235"/>
    </source>
</evidence>
<proteinExistence type="inferred from homology"/>
<dbReference type="HAMAP" id="MF_01080">
    <property type="entry name" value="TruB_bact"/>
    <property type="match status" value="1"/>
</dbReference>
<evidence type="ECO:0000313" key="9">
    <source>
        <dbReference type="Proteomes" id="UP000183253"/>
    </source>
</evidence>
<feature type="active site" description="Nucleophile" evidence="5">
    <location>
        <position position="59"/>
    </location>
</feature>
<reference evidence="8 9" key="1">
    <citation type="submission" date="2016-10" db="EMBL/GenBank/DDBJ databases">
        <authorList>
            <person name="de Groot N.N."/>
        </authorList>
    </citation>
    <scope>NUCLEOTIDE SEQUENCE [LARGE SCALE GENOMIC DNA]</scope>
    <source>
        <strain evidence="8 9">DSM 25383</strain>
    </source>
</reference>
<comment type="catalytic activity">
    <reaction evidence="1 5">
        <text>uridine(55) in tRNA = pseudouridine(55) in tRNA</text>
        <dbReference type="Rhea" id="RHEA:42532"/>
        <dbReference type="Rhea" id="RHEA-COMP:10101"/>
        <dbReference type="Rhea" id="RHEA-COMP:10102"/>
        <dbReference type="ChEBI" id="CHEBI:65314"/>
        <dbReference type="ChEBI" id="CHEBI:65315"/>
        <dbReference type="EC" id="5.4.99.25"/>
    </reaction>
</comment>
<organism evidence="8 9">
    <name type="scientific">Alistipes timonensis JC136</name>
    <dbReference type="NCBI Taxonomy" id="1033731"/>
    <lineage>
        <taxon>Bacteria</taxon>
        <taxon>Pseudomonadati</taxon>
        <taxon>Bacteroidota</taxon>
        <taxon>Bacteroidia</taxon>
        <taxon>Bacteroidales</taxon>
        <taxon>Rikenellaceae</taxon>
        <taxon>Alistipes</taxon>
    </lineage>
</organism>
<keyword evidence="4 5" id="KW-0413">Isomerase</keyword>
<evidence type="ECO:0000256" key="2">
    <source>
        <dbReference type="ARBA" id="ARBA00005642"/>
    </source>
</evidence>
<dbReference type="STRING" id="1033731.SAMN05444145_104134"/>
<dbReference type="PANTHER" id="PTHR13767:SF2">
    <property type="entry name" value="PSEUDOURIDYLATE SYNTHASE TRUB1"/>
    <property type="match status" value="1"/>
</dbReference>
<dbReference type="InterPro" id="IPR032819">
    <property type="entry name" value="TruB_C"/>
</dbReference>
<protein>
    <recommendedName>
        <fullName evidence="5">tRNA pseudouridine synthase B</fullName>
        <ecNumber evidence="5">5.4.99.25</ecNumber>
    </recommendedName>
    <alternativeName>
        <fullName evidence="5">tRNA pseudouridine(55) synthase</fullName>
        <shortName evidence="5">Psi55 synthase</shortName>
    </alternativeName>
    <alternativeName>
        <fullName evidence="5">tRNA pseudouridylate synthase</fullName>
    </alternativeName>
    <alternativeName>
        <fullName evidence="5">tRNA-uridine isomerase</fullName>
    </alternativeName>
</protein>
<dbReference type="InterPro" id="IPR014780">
    <property type="entry name" value="tRNA_psdUridine_synth_TruB"/>
</dbReference>
<dbReference type="EC" id="5.4.99.25" evidence="5"/>
<feature type="domain" description="Pseudouridine synthase II N-terminal" evidence="6">
    <location>
        <begin position="48"/>
        <end position="192"/>
    </location>
</feature>
<evidence type="ECO:0000256" key="3">
    <source>
        <dbReference type="ARBA" id="ARBA00022694"/>
    </source>
</evidence>
<dbReference type="RefSeq" id="WP_010262226.1">
    <property type="nucleotide sequence ID" value="NZ_CAEG01000011.1"/>
</dbReference>
<dbReference type="InterPro" id="IPR002501">
    <property type="entry name" value="PsdUridine_synth_N"/>
</dbReference>
<evidence type="ECO:0000256" key="5">
    <source>
        <dbReference type="HAMAP-Rule" id="MF_01080"/>
    </source>
</evidence>
<dbReference type="EMBL" id="FNRI01000004">
    <property type="protein sequence ID" value="SEA54403.1"/>
    <property type="molecule type" value="Genomic_DNA"/>
</dbReference>
<dbReference type="Pfam" id="PF16198">
    <property type="entry name" value="TruB_C_2"/>
    <property type="match status" value="1"/>
</dbReference>
<dbReference type="OrthoDB" id="9802309at2"/>
<name>A0A1H4C273_9BACT</name>
<feature type="domain" description="tRNA pseudouridylate synthase B C-terminal" evidence="7">
    <location>
        <begin position="193"/>
        <end position="235"/>
    </location>
</feature>
<dbReference type="CDD" id="cd02573">
    <property type="entry name" value="PseudoU_synth_EcTruB"/>
    <property type="match status" value="1"/>
</dbReference>
<keyword evidence="9" id="KW-1185">Reference proteome</keyword>
<dbReference type="AlphaFoldDB" id="A0A1H4C273"/>
<gene>
    <name evidence="5" type="primary">truB</name>
    <name evidence="8" type="ORF">SAMN05444145_104134</name>
</gene>
<dbReference type="Proteomes" id="UP000183253">
    <property type="component" value="Unassembled WGS sequence"/>
</dbReference>